<name>A0ABN1TGH8_9ACTN</name>
<dbReference type="Pfam" id="PF07784">
    <property type="entry name" value="DUF1622"/>
    <property type="match status" value="1"/>
</dbReference>
<feature type="transmembrane region" description="Helical" evidence="2">
    <location>
        <begin position="20"/>
        <end position="44"/>
    </location>
</feature>
<comment type="caution">
    <text evidence="3">The sequence shown here is derived from an EMBL/GenBank/DDBJ whole genome shotgun (WGS) entry which is preliminary data.</text>
</comment>
<evidence type="ECO:0000256" key="2">
    <source>
        <dbReference type="SAM" id="Phobius"/>
    </source>
</evidence>
<gene>
    <name evidence="3" type="ORF">GCM10009576_099620</name>
</gene>
<feature type="region of interest" description="Disordered" evidence="1">
    <location>
        <begin position="117"/>
        <end position="153"/>
    </location>
</feature>
<evidence type="ECO:0000256" key="1">
    <source>
        <dbReference type="SAM" id="MobiDB-lite"/>
    </source>
</evidence>
<evidence type="ECO:0008006" key="5">
    <source>
        <dbReference type="Google" id="ProtNLM"/>
    </source>
</evidence>
<accession>A0ABN1TGH8</accession>
<dbReference type="PANTHER" id="PTHR38468:SF1">
    <property type="entry name" value="SLL0939 PROTEIN"/>
    <property type="match status" value="1"/>
</dbReference>
<sequence>MIPQVEILPEETLRDAVDLLVRLVEAAGAAVIFLGAVLAIVEFVRVLPSRGPERFTEVRLTLGRFLALGLEFQLASDVLRTAIAPSFEELGKLAAVAAIRTALNFFLAREIKEETAQVDAGTRRSVVGQDPGEAVGSAPEGRQRGRERGDSLP</sequence>
<keyword evidence="2" id="KW-0812">Transmembrane</keyword>
<keyword evidence="2" id="KW-1133">Transmembrane helix</keyword>
<keyword evidence="4" id="KW-1185">Reference proteome</keyword>
<evidence type="ECO:0000313" key="3">
    <source>
        <dbReference type="EMBL" id="GAA1077684.1"/>
    </source>
</evidence>
<feature type="compositionally biased region" description="Basic and acidic residues" evidence="1">
    <location>
        <begin position="141"/>
        <end position="153"/>
    </location>
</feature>
<keyword evidence="2" id="KW-0472">Membrane</keyword>
<dbReference type="EMBL" id="BAAAIE010000667">
    <property type="protein sequence ID" value="GAA1077684.1"/>
    <property type="molecule type" value="Genomic_DNA"/>
</dbReference>
<dbReference type="Proteomes" id="UP001500033">
    <property type="component" value="Unassembled WGS sequence"/>
</dbReference>
<organism evidence="3 4">
    <name type="scientific">Streptomyces rhizosphaericus</name>
    <dbReference type="NCBI Taxonomy" id="114699"/>
    <lineage>
        <taxon>Bacteria</taxon>
        <taxon>Bacillati</taxon>
        <taxon>Actinomycetota</taxon>
        <taxon>Actinomycetes</taxon>
        <taxon>Kitasatosporales</taxon>
        <taxon>Streptomycetaceae</taxon>
        <taxon>Streptomyces</taxon>
        <taxon>Streptomyces violaceusniger group</taxon>
    </lineage>
</organism>
<evidence type="ECO:0000313" key="4">
    <source>
        <dbReference type="Proteomes" id="UP001500033"/>
    </source>
</evidence>
<proteinExistence type="predicted"/>
<dbReference type="PANTHER" id="PTHR38468">
    <property type="entry name" value="SLL0939 PROTEIN"/>
    <property type="match status" value="1"/>
</dbReference>
<protein>
    <recommendedName>
        <fullName evidence="5">DUF1622 domain-containing protein</fullName>
    </recommendedName>
</protein>
<dbReference type="InterPro" id="IPR012427">
    <property type="entry name" value="DUF1622"/>
</dbReference>
<reference evidence="3 4" key="1">
    <citation type="journal article" date="2019" name="Int. J. Syst. Evol. Microbiol.">
        <title>The Global Catalogue of Microorganisms (GCM) 10K type strain sequencing project: providing services to taxonomists for standard genome sequencing and annotation.</title>
        <authorList>
            <consortium name="The Broad Institute Genomics Platform"/>
            <consortium name="The Broad Institute Genome Sequencing Center for Infectious Disease"/>
            <person name="Wu L."/>
            <person name="Ma J."/>
        </authorList>
    </citation>
    <scope>NUCLEOTIDE SEQUENCE [LARGE SCALE GENOMIC DNA]</scope>
    <source>
        <strain evidence="3 4">JCM 11445</strain>
    </source>
</reference>